<name>A0A0F9YE36_9ZZZZ</name>
<accession>A0A0F9YE36</accession>
<reference evidence="1" key="1">
    <citation type="journal article" date="2015" name="Nature">
        <title>Complex archaea that bridge the gap between prokaryotes and eukaryotes.</title>
        <authorList>
            <person name="Spang A."/>
            <person name="Saw J.H."/>
            <person name="Jorgensen S.L."/>
            <person name="Zaremba-Niedzwiedzka K."/>
            <person name="Martijn J."/>
            <person name="Lind A.E."/>
            <person name="van Eijk R."/>
            <person name="Schleper C."/>
            <person name="Guy L."/>
            <person name="Ettema T.J."/>
        </authorList>
    </citation>
    <scope>NUCLEOTIDE SEQUENCE</scope>
</reference>
<comment type="caution">
    <text evidence="1">The sequence shown here is derived from an EMBL/GenBank/DDBJ whole genome shotgun (WGS) entry which is preliminary data.</text>
</comment>
<dbReference type="AlphaFoldDB" id="A0A0F9YE36"/>
<evidence type="ECO:0000313" key="1">
    <source>
        <dbReference type="EMBL" id="KKO02734.1"/>
    </source>
</evidence>
<organism evidence="1">
    <name type="scientific">marine sediment metagenome</name>
    <dbReference type="NCBI Taxonomy" id="412755"/>
    <lineage>
        <taxon>unclassified sequences</taxon>
        <taxon>metagenomes</taxon>
        <taxon>ecological metagenomes</taxon>
    </lineage>
</organism>
<dbReference type="EMBL" id="LAZR01000029">
    <property type="protein sequence ID" value="KKO02734.1"/>
    <property type="molecule type" value="Genomic_DNA"/>
</dbReference>
<protein>
    <submittedName>
        <fullName evidence="1">Uncharacterized protein</fullName>
    </submittedName>
</protein>
<gene>
    <name evidence="1" type="ORF">LCGC14_0101830</name>
</gene>
<sequence>MANEILLCGGAVLQGVERAVDEGGEDLVVTLENVGTVLVPKGNIAKIDILIETEEEPDE</sequence>
<proteinExistence type="predicted"/>